<protein>
    <submittedName>
        <fullName evidence="1">Uncharacterized protein</fullName>
    </submittedName>
</protein>
<sequence>MTDRRLEMADKILDELNRRYVSCGPNAGPVRPGGAAHAQLTGSGMLSEVRLREGRA</sequence>
<dbReference type="Proteomes" id="UP001500456">
    <property type="component" value="Unassembled WGS sequence"/>
</dbReference>
<proteinExistence type="predicted"/>
<dbReference type="EMBL" id="BAAAZX010000004">
    <property type="protein sequence ID" value="GAA3985501.1"/>
    <property type="molecule type" value="Genomic_DNA"/>
</dbReference>
<name>A0ABP7QP63_9ACTN</name>
<reference evidence="2" key="1">
    <citation type="journal article" date="2019" name="Int. J. Syst. Evol. Microbiol.">
        <title>The Global Catalogue of Microorganisms (GCM) 10K type strain sequencing project: providing services to taxonomists for standard genome sequencing and annotation.</title>
        <authorList>
            <consortium name="The Broad Institute Genomics Platform"/>
            <consortium name="The Broad Institute Genome Sequencing Center for Infectious Disease"/>
            <person name="Wu L."/>
            <person name="Ma J."/>
        </authorList>
    </citation>
    <scope>NUCLEOTIDE SEQUENCE [LARGE SCALE GENOMIC DNA]</scope>
    <source>
        <strain evidence="2">JCM 16924</strain>
    </source>
</reference>
<evidence type="ECO:0000313" key="2">
    <source>
        <dbReference type="Proteomes" id="UP001500456"/>
    </source>
</evidence>
<keyword evidence="2" id="KW-1185">Reference proteome</keyword>
<gene>
    <name evidence="1" type="ORF">GCM10022232_17900</name>
</gene>
<accession>A0ABP7QP63</accession>
<comment type="caution">
    <text evidence="1">The sequence shown here is derived from an EMBL/GenBank/DDBJ whole genome shotgun (WGS) entry which is preliminary data.</text>
</comment>
<evidence type="ECO:0000313" key="1">
    <source>
        <dbReference type="EMBL" id="GAA3985501.1"/>
    </source>
</evidence>
<organism evidence="1 2">
    <name type="scientific">Streptomyces plumbiresistens</name>
    <dbReference type="NCBI Taxonomy" id="511811"/>
    <lineage>
        <taxon>Bacteria</taxon>
        <taxon>Bacillati</taxon>
        <taxon>Actinomycetota</taxon>
        <taxon>Actinomycetes</taxon>
        <taxon>Kitasatosporales</taxon>
        <taxon>Streptomycetaceae</taxon>
        <taxon>Streptomyces</taxon>
    </lineage>
</organism>